<keyword evidence="3" id="KW-1185">Reference proteome</keyword>
<dbReference type="Gene3D" id="1.25.10.10">
    <property type="entry name" value="Leucine-rich Repeat Variant"/>
    <property type="match status" value="1"/>
</dbReference>
<accession>A0A518CS05</accession>
<proteinExistence type="predicted"/>
<evidence type="ECO:0000259" key="1">
    <source>
        <dbReference type="Pfam" id="PF14300"/>
    </source>
</evidence>
<dbReference type="InterPro" id="IPR016024">
    <property type="entry name" value="ARM-type_fold"/>
</dbReference>
<evidence type="ECO:0000313" key="3">
    <source>
        <dbReference type="Proteomes" id="UP000317178"/>
    </source>
</evidence>
<reference evidence="2 3" key="1">
    <citation type="submission" date="2019-02" db="EMBL/GenBank/DDBJ databases">
        <title>Deep-cultivation of Planctomycetes and their phenomic and genomic characterization uncovers novel biology.</title>
        <authorList>
            <person name="Wiegand S."/>
            <person name="Jogler M."/>
            <person name="Boedeker C."/>
            <person name="Pinto D."/>
            <person name="Vollmers J."/>
            <person name="Rivas-Marin E."/>
            <person name="Kohn T."/>
            <person name="Peeters S.H."/>
            <person name="Heuer A."/>
            <person name="Rast P."/>
            <person name="Oberbeckmann S."/>
            <person name="Bunk B."/>
            <person name="Jeske O."/>
            <person name="Meyerdierks A."/>
            <person name="Storesund J.E."/>
            <person name="Kallscheuer N."/>
            <person name="Luecker S."/>
            <person name="Lage O.M."/>
            <person name="Pohl T."/>
            <person name="Merkel B.J."/>
            <person name="Hornburger P."/>
            <person name="Mueller R.-W."/>
            <person name="Bruemmer F."/>
            <person name="Labrenz M."/>
            <person name="Spormann A.M."/>
            <person name="Op den Camp H."/>
            <person name="Overmann J."/>
            <person name="Amann R."/>
            <person name="Jetten M.S.M."/>
            <person name="Mascher T."/>
            <person name="Medema M.H."/>
            <person name="Devos D.P."/>
            <person name="Kaster A.-K."/>
            <person name="Ovreas L."/>
            <person name="Rohde M."/>
            <person name="Galperin M.Y."/>
            <person name="Jogler C."/>
        </authorList>
    </citation>
    <scope>NUCLEOTIDE SEQUENCE [LARGE SCALE GENOMIC DNA]</scope>
    <source>
        <strain evidence="2 3">Pla110</strain>
    </source>
</reference>
<name>A0A518CS05_9PLAN</name>
<dbReference type="Pfam" id="PF14300">
    <property type="entry name" value="DMP19"/>
    <property type="match status" value="1"/>
</dbReference>
<organism evidence="2 3">
    <name type="scientific">Polystyrenella longa</name>
    <dbReference type="NCBI Taxonomy" id="2528007"/>
    <lineage>
        <taxon>Bacteria</taxon>
        <taxon>Pseudomonadati</taxon>
        <taxon>Planctomycetota</taxon>
        <taxon>Planctomycetia</taxon>
        <taxon>Planctomycetales</taxon>
        <taxon>Planctomycetaceae</taxon>
        <taxon>Polystyrenella</taxon>
    </lineage>
</organism>
<dbReference type="OrthoDB" id="208245at2"/>
<sequence>MIYLLIALSISFVLFVINRVTINLNRSRKSEGEYGGFRDWVKNPEMKNEYAEFMESQQAAKKSLRVPENISDRDIEKLVNRLFIEDDHDFNYDKLQLIGKKAVPFLMKALQNQRVAKRFNPNGFKFGSDTPLQRICSLLIPHDANRAVKILTRFIDHEDNYVRKYAALEISEHGTGACIPTILKALDDEDDYVRSHTMIGIRNGIREGTNSKEFLTGIFPGLIKLLNRKDRSVGGEAPRLLLDIDTDKAVPILLSSNYFTIENSQLHYIIMALNEAEYQIPRVQLLPLMNQLKHNVDKYPHDYEYAEALHAYAFNPDQSAEQYLRNDLNSPHKKVQEAAARAIGILEGITEPFNVILETKKESGFEGLTKQQKFYYAVFMYDAEVRNGGHAQYFVNSTGNNWKTAYAGLKAIGASSRVTILRNALSLFGKAGPSEDNDLRHEQLADFSQKQEDILDKLNDEYYDCQENTEMLLALFAIAHKRHFIADD</sequence>
<dbReference type="Proteomes" id="UP000317178">
    <property type="component" value="Chromosome"/>
</dbReference>
<dbReference type="InterPro" id="IPR025402">
    <property type="entry name" value="DMP19_C"/>
</dbReference>
<dbReference type="Gene3D" id="1.20.1420.60">
    <property type="match status" value="1"/>
</dbReference>
<gene>
    <name evidence="2" type="ORF">Pla110_37610</name>
</gene>
<dbReference type="AlphaFoldDB" id="A0A518CS05"/>
<protein>
    <recommendedName>
        <fullName evidence="1">DNA mimic protein DMP19 C-terminal domain-containing protein</fullName>
    </recommendedName>
</protein>
<dbReference type="RefSeq" id="WP_144997834.1">
    <property type="nucleotide sequence ID" value="NZ_CP036281.1"/>
</dbReference>
<evidence type="ECO:0000313" key="2">
    <source>
        <dbReference type="EMBL" id="QDU82009.1"/>
    </source>
</evidence>
<dbReference type="InterPro" id="IPR011989">
    <property type="entry name" value="ARM-like"/>
</dbReference>
<dbReference type="EMBL" id="CP036281">
    <property type="protein sequence ID" value="QDU82009.1"/>
    <property type="molecule type" value="Genomic_DNA"/>
</dbReference>
<dbReference type="SUPFAM" id="SSF48371">
    <property type="entry name" value="ARM repeat"/>
    <property type="match status" value="1"/>
</dbReference>
<feature type="domain" description="DNA mimic protein DMP19 C-terminal" evidence="1">
    <location>
        <begin position="367"/>
        <end position="479"/>
    </location>
</feature>
<dbReference type="KEGG" id="plon:Pla110_37610"/>